<sequence>MAEIYSMQTPIERPLSLSSFQGKLDKFQSFIAEVTLQDSDASSEEKRQSINDNLRYEYFCDYVRTLFGADIKSQDLKAIHRKLSTNPEVKIDWSEVFGYFQAENEEAEAGNEEISVFTVSKRKTIGEAAGDKKRRDTIQSVIYSPEFDYYVTASQKGALSIYNGKLRLQNCIDINESAWMTSCQYLPKLRKVIATTERSIVIWDHRAKGKNQSNIHVIKPLEHSPQCMCLVPSEDEHSDAVLIGDDAGFINLVQLTHNDVVVKASKDQKRVLKYNIIDPSTLTVPIVRRKFHNEWVLQVQYLPDIKHFASCSPGDRLSFVIANFKRIYDTGAVSELAIPRGVNAFCYSEKSNIFATGGVDKTIRVWHPNILSRPTGKMVGHLFTIVDLVINEKDQHIISLSTARVFRVWDIHTLACLQVFTDSDGRSGDRRISTMLFDGRRDRLFTGSSTIDMWPMTRTVQDTMSVPHTHDHPLTTIILNLSISQIVTICTESVIKVWEVETGRQMYQILDAHGPNIEVTSATVNYAGTRMITGAFDGSMKVWEFGSGQEIKSFSIEETKDEDHDQSILWMKYLMETEKEDVDMNEQENEKTSEELDMQDVKAPTVHKVLVGGWNNKLKIFEDDENGIELTLLFEFDGMYEWPIPPLRSSTSSTSPTRSDSNRRAAHDDDGDDVVPRKDNILILNEVCCYTLLDHADLHDSLVTGCSNGNLILWSYKQKNVSNVFELAKAELASSYDSHRHRSKDQFPHRVNDVVALCHKIFRPDPEEVKRRKHLRKKRMQEEEGVEDEDADEESAAKEDEKENPDVKEEDDDPAEEVNLDMQESEEEESNSDQDSKHRDLAYGIDNEPIKMVEIVFPPVIASCHQDTNLRFWSTSGELLCSVTPSTRVLSPLTALCCDEFSDQVICADAKGYITVFDVSEFLEKAPASVALQARSELIKQLVCWRAHLMKVVSLSYVNSSRVLISASTDGSVRVWYPHRGHYVGYFGQHRIWHVERDPSLPSSPVLPYDITEGPLNPVNVRSGRRKPQTKKYEYPLVFDADRWRPFRRSAYVREQTQRATNQQPSQGNLNVIEIRNKKFFSALVKPKVDKSGLESDKPADADSSAIFHHLPVYRLQTPPVQPQPLNMGYINGLGNEQGDAGKAGAVGTGKTGVKISLPHSQGLKNSRASRHIPARKPAANGHAPSRRR</sequence>
<evidence type="ECO:0000313" key="6">
    <source>
        <dbReference type="Proteomes" id="UP001642483"/>
    </source>
</evidence>
<dbReference type="InterPro" id="IPR019775">
    <property type="entry name" value="WD40_repeat_CS"/>
</dbReference>
<feature type="region of interest" description="Disordered" evidence="4">
    <location>
        <begin position="647"/>
        <end position="672"/>
    </location>
</feature>
<dbReference type="Gene3D" id="2.130.10.10">
    <property type="entry name" value="YVTN repeat-like/Quinoprotein amine dehydrogenase"/>
    <property type="match status" value="4"/>
</dbReference>
<gene>
    <name evidence="5" type="ORF">CVLEPA_LOCUS10608</name>
</gene>
<dbReference type="InterPro" id="IPR036322">
    <property type="entry name" value="WD40_repeat_dom_sf"/>
</dbReference>
<feature type="compositionally biased region" description="Basic and acidic residues" evidence="4">
    <location>
        <begin position="795"/>
        <end position="807"/>
    </location>
</feature>
<dbReference type="InterPro" id="IPR001680">
    <property type="entry name" value="WD40_rpt"/>
</dbReference>
<evidence type="ECO:0000256" key="1">
    <source>
        <dbReference type="ARBA" id="ARBA00022574"/>
    </source>
</evidence>
<dbReference type="SMART" id="SM00320">
    <property type="entry name" value="WD40"/>
    <property type="match status" value="12"/>
</dbReference>
<feature type="repeat" description="WD" evidence="3">
    <location>
        <begin position="512"/>
        <end position="553"/>
    </location>
</feature>
<evidence type="ECO:0008006" key="7">
    <source>
        <dbReference type="Google" id="ProtNLM"/>
    </source>
</evidence>
<dbReference type="PROSITE" id="PS00678">
    <property type="entry name" value="WD_REPEATS_1"/>
    <property type="match status" value="1"/>
</dbReference>
<keyword evidence="6" id="KW-1185">Reference proteome</keyword>
<dbReference type="Pfam" id="PF00400">
    <property type="entry name" value="WD40"/>
    <property type="match status" value="3"/>
</dbReference>
<feature type="repeat" description="WD" evidence="3">
    <location>
        <begin position="342"/>
        <end position="366"/>
    </location>
</feature>
<dbReference type="InterPro" id="IPR015943">
    <property type="entry name" value="WD40/YVTN_repeat-like_dom_sf"/>
</dbReference>
<comment type="caution">
    <text evidence="5">The sequence shown here is derived from an EMBL/GenBank/DDBJ whole genome shotgun (WGS) entry which is preliminary data.</text>
</comment>
<evidence type="ECO:0000313" key="5">
    <source>
        <dbReference type="EMBL" id="CAK8680345.1"/>
    </source>
</evidence>
<keyword evidence="1 3" id="KW-0853">WD repeat</keyword>
<protein>
    <recommendedName>
        <fullName evidence="7">WD repeat-containing protein 64</fullName>
    </recommendedName>
</protein>
<name>A0ABP0FKZ8_CLALP</name>
<accession>A0ABP0FKZ8</accession>
<keyword evidence="2" id="KW-0677">Repeat</keyword>
<dbReference type="EMBL" id="CAWYQH010000068">
    <property type="protein sequence ID" value="CAK8680345.1"/>
    <property type="molecule type" value="Genomic_DNA"/>
</dbReference>
<proteinExistence type="predicted"/>
<dbReference type="PROSITE" id="PS50082">
    <property type="entry name" value="WD_REPEATS_2"/>
    <property type="match status" value="3"/>
</dbReference>
<feature type="compositionally biased region" description="Low complexity" evidence="4">
    <location>
        <begin position="647"/>
        <end position="659"/>
    </location>
</feature>
<dbReference type="InterPro" id="IPR051242">
    <property type="entry name" value="WD-EF-hand_domain"/>
</dbReference>
<dbReference type="PANTHER" id="PTHR44324:SF2">
    <property type="entry name" value="WD REPEAT-CONTAINING PROTEIN 64"/>
    <property type="match status" value="1"/>
</dbReference>
<feature type="repeat" description="WD" evidence="3">
    <location>
        <begin position="945"/>
        <end position="976"/>
    </location>
</feature>
<organism evidence="5 6">
    <name type="scientific">Clavelina lepadiformis</name>
    <name type="common">Light-bulb sea squirt</name>
    <name type="synonym">Ascidia lepadiformis</name>
    <dbReference type="NCBI Taxonomy" id="159417"/>
    <lineage>
        <taxon>Eukaryota</taxon>
        <taxon>Metazoa</taxon>
        <taxon>Chordata</taxon>
        <taxon>Tunicata</taxon>
        <taxon>Ascidiacea</taxon>
        <taxon>Aplousobranchia</taxon>
        <taxon>Clavelinidae</taxon>
        <taxon>Clavelina</taxon>
    </lineage>
</organism>
<feature type="region of interest" description="Disordered" evidence="4">
    <location>
        <begin position="1141"/>
        <end position="1189"/>
    </location>
</feature>
<feature type="compositionally biased region" description="Acidic residues" evidence="4">
    <location>
        <begin position="808"/>
        <end position="832"/>
    </location>
</feature>
<evidence type="ECO:0000256" key="3">
    <source>
        <dbReference type="PROSITE-ProRule" id="PRU00221"/>
    </source>
</evidence>
<reference evidence="5 6" key="1">
    <citation type="submission" date="2024-02" db="EMBL/GenBank/DDBJ databases">
        <authorList>
            <person name="Daric V."/>
            <person name="Darras S."/>
        </authorList>
    </citation>
    <scope>NUCLEOTIDE SEQUENCE [LARGE SCALE GENOMIC DNA]</scope>
</reference>
<evidence type="ECO:0000256" key="4">
    <source>
        <dbReference type="SAM" id="MobiDB-lite"/>
    </source>
</evidence>
<feature type="compositionally biased region" description="Acidic residues" evidence="4">
    <location>
        <begin position="783"/>
        <end position="794"/>
    </location>
</feature>
<dbReference type="SUPFAM" id="SSF50978">
    <property type="entry name" value="WD40 repeat-like"/>
    <property type="match status" value="1"/>
</dbReference>
<dbReference type="Proteomes" id="UP001642483">
    <property type="component" value="Unassembled WGS sequence"/>
</dbReference>
<dbReference type="PROSITE" id="PS50294">
    <property type="entry name" value="WD_REPEATS_REGION"/>
    <property type="match status" value="1"/>
</dbReference>
<dbReference type="PANTHER" id="PTHR44324">
    <property type="entry name" value="WD40 REPEAT DOMAIN 95"/>
    <property type="match status" value="1"/>
</dbReference>
<dbReference type="SUPFAM" id="SSF50998">
    <property type="entry name" value="Quinoprotein alcohol dehydrogenase-like"/>
    <property type="match status" value="1"/>
</dbReference>
<feature type="region of interest" description="Disordered" evidence="4">
    <location>
        <begin position="769"/>
        <end position="839"/>
    </location>
</feature>
<feature type="compositionally biased region" description="Basic and acidic residues" evidence="4">
    <location>
        <begin position="660"/>
        <end position="672"/>
    </location>
</feature>
<evidence type="ECO:0000256" key="2">
    <source>
        <dbReference type="ARBA" id="ARBA00022737"/>
    </source>
</evidence>
<dbReference type="InterPro" id="IPR011047">
    <property type="entry name" value="Quinoprotein_ADH-like_sf"/>
</dbReference>